<organism evidence="2 3">
    <name type="scientific">Rickettsia conorii (strain ATCC VR-613 / Malish 7)</name>
    <dbReference type="NCBI Taxonomy" id="272944"/>
    <lineage>
        <taxon>Bacteria</taxon>
        <taxon>Pseudomonadati</taxon>
        <taxon>Pseudomonadota</taxon>
        <taxon>Alphaproteobacteria</taxon>
        <taxon>Rickettsiales</taxon>
        <taxon>Rickettsiaceae</taxon>
        <taxon>Rickettsieae</taxon>
        <taxon>Rickettsia</taxon>
        <taxon>spotted fever group</taxon>
    </lineage>
</organism>
<evidence type="ECO:0000256" key="1">
    <source>
        <dbReference type="SAM" id="Phobius"/>
    </source>
</evidence>
<dbReference type="EMBL" id="AE006914">
    <property type="protein sequence ID" value="AAL03261.1"/>
    <property type="molecule type" value="Genomic_DNA"/>
</dbReference>
<keyword evidence="2" id="KW-0808">Transferase</keyword>
<dbReference type="Proteomes" id="UP000000816">
    <property type="component" value="Chromosome"/>
</dbReference>
<accession>Q92HP8</accession>
<proteinExistence type="predicted"/>
<feature type="transmembrane region" description="Helical" evidence="1">
    <location>
        <begin position="55"/>
        <end position="78"/>
    </location>
</feature>
<keyword evidence="1" id="KW-1133">Transmembrane helix</keyword>
<dbReference type="KEGG" id="rco:RC0723"/>
<dbReference type="GO" id="GO:0016746">
    <property type="term" value="F:acyltransferase activity"/>
    <property type="evidence" value="ECO:0007669"/>
    <property type="project" value="UniProtKB-KW"/>
</dbReference>
<keyword evidence="1" id="KW-0472">Membrane</keyword>
<dbReference type="HOGENOM" id="CLU_468409_0_0_5"/>
<name>Q92HP8_RICCN</name>
<protein>
    <submittedName>
        <fullName evidence="2">Uncharacterized protein</fullName>
    </submittedName>
</protein>
<sequence length="600" mass="69806">MLRRYHRVIASSRRLRGNLSSKFSIFPCNDEKTYPYNNRKSHYNTDLKMKKILKIILFITIFIILAYSGLWFTIMFSLSHSINQKYAGTNLNIEEADNNPNQQYLIKFSKVQPYGFPFKLGISVINWQEESINRVTEFTTPINIGYDLLKQKLFIHFSGEAFGKFKPVQRGFGVRFYNENCILSTKIPLNFKLFEIVRFKKDLFEVINLIENIKFTSGKTEIFDLVDNQKLYEEDHTILTMLFDKSKYYTSKQDFLDNIPQKLAIYYETEIVQSNLEDRIIPAGLLLYRPAWNNNFKFSGNFLISTSSVHFKDIAKDLTIEVTNAKINSNNFENNINLLYKGKLNDFGNNNIDLLVDSQFKLKPGFIIGSLEFIKKYYDKQTYLFKLSDNKLYKDFNNELSYILNNNKQYNFSIFEDREYNFNLNINLVTELNKLTRAQINALSLYSNASGFNITNETIVNALKDSYSKGTIIINDYSRIIDVLSAYIYGVGDFKDFSEESKEVYGNALKSFLKTISDHPNSSNLIDASIEYVFDLSDLNKAKIGNIDDINKLIPLYYLSLYQAAVKKVQPGENVKEKIMELIPNVNQKILEECILDELR</sequence>
<reference evidence="2 3" key="1">
    <citation type="journal article" date="2001" name="Science">
        <title>Mechanisms of evolution in Rickettsia conorii and R. prowazekii.</title>
        <authorList>
            <person name="Ogata H."/>
            <person name="Audic S."/>
            <person name="Renesto-Audiffren P."/>
            <person name="Fournier P.-E."/>
            <person name="Barbe V."/>
            <person name="Samson D."/>
            <person name="Roux V."/>
            <person name="Cossart P."/>
            <person name="Weissenbach J."/>
            <person name="Claverie J.-M."/>
            <person name="Raoult D."/>
        </authorList>
    </citation>
    <scope>NUCLEOTIDE SEQUENCE [LARGE SCALE GENOMIC DNA]</scope>
    <source>
        <strain evidence="3">ATCC VR-613 / Malish 7</strain>
    </source>
</reference>
<gene>
    <name evidence="2" type="ordered locus">RC0723</name>
</gene>
<evidence type="ECO:0000313" key="2">
    <source>
        <dbReference type="EMBL" id="AAL03261.1"/>
    </source>
</evidence>
<evidence type="ECO:0000313" key="3">
    <source>
        <dbReference type="Proteomes" id="UP000000816"/>
    </source>
</evidence>
<dbReference type="PIR" id="C97790">
    <property type="entry name" value="C97790"/>
</dbReference>
<dbReference type="AlphaFoldDB" id="Q92HP8"/>
<keyword evidence="2" id="KW-0012">Acyltransferase</keyword>
<keyword evidence="1" id="KW-0812">Transmembrane</keyword>